<sequence>MKEENVDANEVHKYIFNFDPKISSGLDHYACIGYYKGKFSVYCWGSNASNQLGLGINIRYAKNPSVIKFFENFIVCSVCCTNYSTFVLVKQNITDNGCSIYSFGKGNHGLLGYKKKRNLINDMKFMKKENKKEQEKLLDKINNKINRKVLNVFNINKSLSSLKSMDSLLDFNIDNISSVKSTGANNEIDTNKRDNKEKEGEINKMENKNFKYNETNLDNDIPNYNENILKQHMNGIDGEVSDMDKDFRIMNKDNENENKHTYTEYEEKEDWFTPLPIKIRFPENIKIKFISCGDMHTLAISTNGILYGWGFNNCGCVGNGSNQNVYEPTPIYVEELKKKNDTGYCDDFSKYKFNANETKEKFMKKIFIHCSAGSKHSLACTLNGEIYSWGYGGNGRLGLGNIKSYNKPQLITKLKNKIIIHVCSGNSHSGCIDTDHNVYTWGNGKFYKLGHTGDSDILNPKKVEFFNHNKKIFMLSFGCFNSFALSIKGDVFMWGTFNITKDSSYYVCKLPKQVNTNFKCIYIHTSTYIAFGVTLVGDLITFGNNYDHDNTYIKEKEWDTDSDVNLMDYLIRDPENKNDNNDKSYNINLKKDKIPIKYIKELRGKVCIQDFLNDFYKLDKLTYYQNKIRNGNFFPNCDYMIMNNKLLFEKNDLVINSRVKYIDGSDYFSVFLLENGKIYVSGYNKDGELGNGKYNLNKKFSIPIFIDVSVKKIIKIACGNNYVLALSEVGDVYGWGKNDKSQLGIGIIKDCYEPIHVKSLSNVINIYAGYDHSACIVNNNFSHDQEMELEHGELYVWGNAESGKVGLGFDYTQGSILLPRKVNLLNQVYKCSLGTSHSLFLTDNNDLYACGNASNGRLGLKNDSNHIVSYPKKITLDEHIFIKDILAGSTFSIILSIDGFIYIWGEFLKNIISYDKPTLYPQISNIKKIIGKFRHVLFLTYDNKLFGLGDNYYFQILHDSRKVKYIDTPKLIPYFMKDNINKVFSFKNASFVQLENNEIHAWGYAQNCHLGIGLTQLTYIKNPKKIVKSWLTYEEKELEDDQYSDDSNDKRMCHNYYKNVNEINLIKRKFNRKERFTNEFIYTPYYEEEVEKFIYEIQVTPNVINWEYIQMLLKKEEYSNSLEYIKSFEEDLTDLYSKHIEFILNLNSYEMKYNDLYLNYQNFILSNISNMNESLPSIMHTKATHIFDSNMSKLQEFVYILQQQPMYLIILCLIHNHKNIKNLKRLSRKNEGSVGKLSIQNIINNSSTEYNNNKENGRKYISNKSNVINHSYEYHRSGEFKNSDLDKVKEKHSFYKKSTLIVCSFIFDLYYDLKNERVRNIFTIFLIKLGIEEMKNCLHIDSLFKVETSIFFLLIKMLFMKNDFLINFSYCLSNLNNVNSFVVLLNEMSRKGHKKELHIYNHNTFNHSSNVDQKHIFDNYDQGFLINTYNNMNTPMNHLINNNGYSNMNNLTNNLINNNVDNNMNELNETKNNEKDFFFSDSNNEKDKEFVQFIKGKEEDNKFDVNINPYIKPVETFKNIQIQQNILPNMQNEMNIRNTNISDKDVFLELDFIRVFKELCKIFKNIKFPDMFKIIMKYLFKHFVIYEKNISKEDSNQNKIYFFNNKDVIYVPFFNLLLMAVLNPLLKNIDRIREKFYYPPLPSHIISICNRICDFLEVLYLNKYESLNSYKLKKNFVSVKYIYGHTFNSFISIISNLCNIDEDIYVNTYINLFRYHLNNTSFYVQLRIFQLCHIFNLFFRYQNYLLLSFNDPIIEIVNFFYAYKHRDTFLTENVTDSLLKNTNVNIINMKNGTKENNKDSNLNIDKKKKKKKSFLSKYIRKDEKIDDDKNNKEVKVKCDISDKEENNKMIKYLENRKGKNIKKLIFNEEEIQFFITCKLIYNIKLDIRFLLKEKNMNICEFTRIPMPQYICYRKKPYIKNNEYLFSVIHKYYYEKDKAYIISECLKNCPFLEHCIDTNNLILKLKSLITHYLSLKDQKEINLVHLIRKTLDILISDEMVFVDFSENFPPNLYIHKFKDEKLHKSKLEQTYLYMLQNNYDRNSFFQMKWRNIVMQIALNILRKKKHMNYLKKLHIEQEKIEDLILNYQFKMKNDIETLKNAIFFVSKLLIEKPILIHSSYYEKDLFFNKLKRQKDLKKEYKFPYDSSTVHIYEMKKLIKSSVLSNVHELLNPVIDHLTIEIFFDLNNVIKLSLVVTKNKSRNVINEHTFTSHDIYNMYNSSPFILYSFFKYNKTYLCSINGFNFMHLLHNLVIDLY</sequence>
<keyword evidence="1" id="KW-0344">Guanine-nucleotide releasing factor</keyword>
<keyword evidence="7" id="KW-1185">Reference proteome</keyword>
<dbReference type="Pfam" id="PF13540">
    <property type="entry name" value="RCC1_2"/>
    <property type="match status" value="1"/>
</dbReference>
<dbReference type="OMA" id="NPMGGYN"/>
<dbReference type="PANTHER" id="PTHR45982">
    <property type="entry name" value="REGULATOR OF CHROMOSOME CONDENSATION"/>
    <property type="match status" value="1"/>
</dbReference>
<keyword evidence="2" id="KW-0677">Repeat</keyword>
<dbReference type="GeneID" id="39736707"/>
<gene>
    <name evidence="6" type="primary">RCC1</name>
    <name evidence="6" type="ORF">PRELSG_1024000</name>
</gene>
<feature type="coiled-coil region" evidence="4">
    <location>
        <begin position="188"/>
        <end position="215"/>
    </location>
</feature>
<dbReference type="InterPro" id="IPR000408">
    <property type="entry name" value="Reg_chr_condens"/>
</dbReference>
<feature type="repeat" description="RCC1" evidence="3">
    <location>
        <begin position="39"/>
        <end position="91"/>
    </location>
</feature>
<dbReference type="PANTHER" id="PTHR45982:SF1">
    <property type="entry name" value="REGULATOR OF CHROMOSOME CONDENSATION"/>
    <property type="match status" value="1"/>
</dbReference>
<feature type="repeat" description="RCC1" evidence="3">
    <location>
        <begin position="304"/>
        <end position="383"/>
    </location>
</feature>
<dbReference type="VEuPathDB" id="PlasmoDB:PRELSG_1024000"/>
<accession>A0A1J1H6N8</accession>
<dbReference type="InterPro" id="IPR009091">
    <property type="entry name" value="RCC1/BLIP-II"/>
</dbReference>
<dbReference type="PROSITE" id="PS50012">
    <property type="entry name" value="RCC1_3"/>
    <property type="match status" value="8"/>
</dbReference>
<evidence type="ECO:0000256" key="4">
    <source>
        <dbReference type="SAM" id="Coils"/>
    </source>
</evidence>
<evidence type="ECO:0000259" key="5">
    <source>
        <dbReference type="Pfam" id="PF25390"/>
    </source>
</evidence>
<dbReference type="SUPFAM" id="SSF50985">
    <property type="entry name" value="RCC1/BLIP-II"/>
    <property type="match status" value="4"/>
</dbReference>
<dbReference type="Gene3D" id="2.130.10.30">
    <property type="entry name" value="Regulator of chromosome condensation 1/beta-lactamase-inhibitor protein II"/>
    <property type="match status" value="4"/>
</dbReference>
<feature type="domain" description="RCC1-like" evidence="5">
    <location>
        <begin position="654"/>
        <end position="905"/>
    </location>
</feature>
<keyword evidence="4" id="KW-0175">Coiled coil</keyword>
<dbReference type="KEGG" id="prel:PRELSG_1024000"/>
<protein>
    <submittedName>
        <fullName evidence="6">Guanidine nucleotide exchange factor, putative</fullName>
    </submittedName>
</protein>
<dbReference type="OrthoDB" id="8068875at2759"/>
<dbReference type="Proteomes" id="UP000220158">
    <property type="component" value="Chromosome 10"/>
</dbReference>
<evidence type="ECO:0000313" key="6">
    <source>
        <dbReference type="EMBL" id="CRH00584.1"/>
    </source>
</evidence>
<dbReference type="EMBL" id="LN835305">
    <property type="protein sequence ID" value="CRH00584.1"/>
    <property type="molecule type" value="Genomic_DNA"/>
</dbReference>
<dbReference type="InterPro" id="IPR051553">
    <property type="entry name" value="Ran_GTPase-activating"/>
</dbReference>
<dbReference type="InterPro" id="IPR058923">
    <property type="entry name" value="RCC1-like_dom"/>
</dbReference>
<evidence type="ECO:0000256" key="2">
    <source>
        <dbReference type="ARBA" id="ARBA00022737"/>
    </source>
</evidence>
<feature type="repeat" description="RCC1" evidence="3">
    <location>
        <begin position="792"/>
        <end position="844"/>
    </location>
</feature>
<dbReference type="PRINTS" id="PR00633">
    <property type="entry name" value="RCCNDNSATION"/>
</dbReference>
<dbReference type="Pfam" id="PF00415">
    <property type="entry name" value="RCC1"/>
    <property type="match status" value="3"/>
</dbReference>
<reference evidence="6 7" key="1">
    <citation type="submission" date="2015-04" db="EMBL/GenBank/DDBJ databases">
        <authorList>
            <consortium name="Pathogen Informatics"/>
        </authorList>
    </citation>
    <scope>NUCLEOTIDE SEQUENCE [LARGE SCALE GENOMIC DNA]</scope>
    <source>
        <strain evidence="6 7">SGS1</strain>
    </source>
</reference>
<evidence type="ECO:0000313" key="7">
    <source>
        <dbReference type="Proteomes" id="UP000220158"/>
    </source>
</evidence>
<feature type="repeat" description="RCC1" evidence="3">
    <location>
        <begin position="436"/>
        <end position="488"/>
    </location>
</feature>
<feature type="repeat" description="RCC1" evidence="3">
    <location>
        <begin position="676"/>
        <end position="729"/>
    </location>
</feature>
<feature type="repeat" description="RCC1" evidence="3">
    <location>
        <begin position="730"/>
        <end position="779"/>
    </location>
</feature>
<dbReference type="PROSITE" id="PS00626">
    <property type="entry name" value="RCC1_2"/>
    <property type="match status" value="1"/>
</dbReference>
<organism evidence="6 7">
    <name type="scientific">Plasmodium relictum</name>
    <dbReference type="NCBI Taxonomy" id="85471"/>
    <lineage>
        <taxon>Eukaryota</taxon>
        <taxon>Sar</taxon>
        <taxon>Alveolata</taxon>
        <taxon>Apicomplexa</taxon>
        <taxon>Aconoidasida</taxon>
        <taxon>Haemosporida</taxon>
        <taxon>Plasmodiidae</taxon>
        <taxon>Plasmodium</taxon>
        <taxon>Plasmodium (Haemamoeba)</taxon>
    </lineage>
</organism>
<evidence type="ECO:0000256" key="3">
    <source>
        <dbReference type="PROSITE-ProRule" id="PRU00235"/>
    </source>
</evidence>
<dbReference type="Pfam" id="PF25390">
    <property type="entry name" value="WD40_RLD"/>
    <property type="match status" value="1"/>
</dbReference>
<dbReference type="RefSeq" id="XP_028533587.1">
    <property type="nucleotide sequence ID" value="XM_028677171.1"/>
</dbReference>
<feature type="coiled-coil region" evidence="4">
    <location>
        <begin position="116"/>
        <end position="151"/>
    </location>
</feature>
<name>A0A1J1H6N8_PLARL</name>
<evidence type="ECO:0000256" key="1">
    <source>
        <dbReference type="ARBA" id="ARBA00022658"/>
    </source>
</evidence>
<feature type="repeat" description="RCC1" evidence="3">
    <location>
        <begin position="384"/>
        <end position="435"/>
    </location>
</feature>
<proteinExistence type="predicted"/>
<feature type="repeat" description="RCC1" evidence="3">
    <location>
        <begin position="845"/>
        <end position="898"/>
    </location>
</feature>